<dbReference type="Proteomes" id="UP000198398">
    <property type="component" value="Chromosome"/>
</dbReference>
<dbReference type="PANTHER" id="PTHR30146">
    <property type="entry name" value="LACI-RELATED TRANSCRIPTIONAL REPRESSOR"/>
    <property type="match status" value="1"/>
</dbReference>
<accession>A0A220UD55</accession>
<dbReference type="InterPro" id="IPR000843">
    <property type="entry name" value="HTH_LacI"/>
</dbReference>
<dbReference type="CDD" id="cd01574">
    <property type="entry name" value="PBP1_LacI"/>
    <property type="match status" value="1"/>
</dbReference>
<dbReference type="PROSITE" id="PS50932">
    <property type="entry name" value="HTH_LACI_2"/>
    <property type="match status" value="1"/>
</dbReference>
<dbReference type="InterPro" id="IPR046335">
    <property type="entry name" value="LacI/GalR-like_sensor"/>
</dbReference>
<dbReference type="EMBL" id="CP022316">
    <property type="protein sequence ID" value="ASK65653.1"/>
    <property type="molecule type" value="Genomic_DNA"/>
</dbReference>
<evidence type="ECO:0000256" key="3">
    <source>
        <dbReference type="ARBA" id="ARBA00023163"/>
    </source>
</evidence>
<evidence type="ECO:0000256" key="1">
    <source>
        <dbReference type="ARBA" id="ARBA00023015"/>
    </source>
</evidence>
<dbReference type="GO" id="GO:0000976">
    <property type="term" value="F:transcription cis-regulatory region binding"/>
    <property type="evidence" value="ECO:0007669"/>
    <property type="project" value="TreeGrafter"/>
</dbReference>
<dbReference type="AlphaFoldDB" id="A0A220UD55"/>
<dbReference type="RefSeq" id="WP_089064894.1">
    <property type="nucleotide sequence ID" value="NZ_CP022316.1"/>
</dbReference>
<evidence type="ECO:0000313" key="6">
    <source>
        <dbReference type="Proteomes" id="UP000198398"/>
    </source>
</evidence>
<evidence type="ECO:0000313" key="5">
    <source>
        <dbReference type="EMBL" id="ASK65653.1"/>
    </source>
</evidence>
<name>A0A220UD55_9MICO</name>
<dbReference type="Gene3D" id="3.40.50.2300">
    <property type="match status" value="2"/>
</dbReference>
<dbReference type="PANTHER" id="PTHR30146:SF109">
    <property type="entry name" value="HTH-TYPE TRANSCRIPTIONAL REGULATOR GALS"/>
    <property type="match status" value="1"/>
</dbReference>
<dbReference type="InterPro" id="IPR010982">
    <property type="entry name" value="Lambda_DNA-bd_dom_sf"/>
</dbReference>
<keyword evidence="3" id="KW-0804">Transcription</keyword>
<dbReference type="SMART" id="SM00354">
    <property type="entry name" value="HTH_LACI"/>
    <property type="match status" value="1"/>
</dbReference>
<dbReference type="GO" id="GO:0003700">
    <property type="term" value="F:DNA-binding transcription factor activity"/>
    <property type="evidence" value="ECO:0007669"/>
    <property type="project" value="TreeGrafter"/>
</dbReference>
<dbReference type="PROSITE" id="PS00356">
    <property type="entry name" value="HTH_LACI_1"/>
    <property type="match status" value="1"/>
</dbReference>
<dbReference type="Pfam" id="PF00356">
    <property type="entry name" value="LacI"/>
    <property type="match status" value="1"/>
</dbReference>
<organism evidence="5 6">
    <name type="scientific">Brachybacterium avium</name>
    <dbReference type="NCBI Taxonomy" id="2017485"/>
    <lineage>
        <taxon>Bacteria</taxon>
        <taxon>Bacillati</taxon>
        <taxon>Actinomycetota</taxon>
        <taxon>Actinomycetes</taxon>
        <taxon>Micrococcales</taxon>
        <taxon>Dermabacteraceae</taxon>
        <taxon>Brachybacterium</taxon>
    </lineage>
</organism>
<dbReference type="CDD" id="cd01392">
    <property type="entry name" value="HTH_LacI"/>
    <property type="match status" value="1"/>
</dbReference>
<dbReference type="InterPro" id="IPR028082">
    <property type="entry name" value="Peripla_BP_I"/>
</dbReference>
<dbReference type="Gene3D" id="1.10.260.40">
    <property type="entry name" value="lambda repressor-like DNA-binding domains"/>
    <property type="match status" value="1"/>
</dbReference>
<dbReference type="KEGG" id="brv:CFK39_07170"/>
<evidence type="ECO:0000256" key="2">
    <source>
        <dbReference type="ARBA" id="ARBA00023125"/>
    </source>
</evidence>
<keyword evidence="2" id="KW-0238">DNA-binding</keyword>
<protein>
    <submittedName>
        <fullName evidence="5">Transcriptional regulator</fullName>
    </submittedName>
</protein>
<dbReference type="SUPFAM" id="SSF53822">
    <property type="entry name" value="Periplasmic binding protein-like I"/>
    <property type="match status" value="1"/>
</dbReference>
<proteinExistence type="predicted"/>
<gene>
    <name evidence="5" type="ORF">CFK39_07170</name>
</gene>
<dbReference type="Pfam" id="PF13377">
    <property type="entry name" value="Peripla_BP_3"/>
    <property type="match status" value="1"/>
</dbReference>
<evidence type="ECO:0000259" key="4">
    <source>
        <dbReference type="PROSITE" id="PS50932"/>
    </source>
</evidence>
<dbReference type="OrthoDB" id="9785139at2"/>
<dbReference type="SUPFAM" id="SSF47413">
    <property type="entry name" value="lambda repressor-like DNA-binding domains"/>
    <property type="match status" value="1"/>
</dbReference>
<keyword evidence="6" id="KW-1185">Reference proteome</keyword>
<reference evidence="6" key="1">
    <citation type="submission" date="2017-07" db="EMBL/GenBank/DDBJ databases">
        <title>Brachybacterium sp. VR2415.</title>
        <authorList>
            <person name="Tak E.J."/>
            <person name="Bae J.-W."/>
        </authorList>
    </citation>
    <scope>NUCLEOTIDE SEQUENCE [LARGE SCALE GENOMIC DNA]</scope>
    <source>
        <strain evidence="6">VR2415</strain>
    </source>
</reference>
<sequence>MNPSLRRPSMGDVASRAGVSYQTVSRVLNEPEIVRPSTRDRVLEAISELGYTRNRAARALKTARSSLIGVLTDNLSLFGPAETTTAVETAAREAGYSVVLTSMTSDPHGARQVGAELLGSGVEGILVIAAHEGMTPAVSAVAGTAPVVVVSAQPAREAGVEVVGIDQAHGARAVVEHLQRTGAGSIAHLAGPTDWFDARARRGGFTAALEEFGLDGEVVGPGEWTPRAGYELTTGLIASGLPDALFAANDMIAIGALHALHQHGLRVPEDVAVVGFDNTLGAEFLIPSLTTVAQPFAEVGREALRHLVSLLDGASSSVEAPRALEPRLVVRRSTRPERTH</sequence>
<feature type="domain" description="HTH lacI-type" evidence="4">
    <location>
        <begin position="8"/>
        <end position="62"/>
    </location>
</feature>
<keyword evidence="1" id="KW-0805">Transcription regulation</keyword>